<dbReference type="EMBL" id="JAEEGA010000002">
    <property type="protein sequence ID" value="MBP1040069.1"/>
    <property type="molecule type" value="Genomic_DNA"/>
</dbReference>
<organism evidence="1 2">
    <name type="scientific">Vagococcus allomyrinae</name>
    <dbReference type="NCBI Taxonomy" id="2794353"/>
    <lineage>
        <taxon>Bacteria</taxon>
        <taxon>Bacillati</taxon>
        <taxon>Bacillota</taxon>
        <taxon>Bacilli</taxon>
        <taxon>Lactobacillales</taxon>
        <taxon>Enterococcaceae</taxon>
        <taxon>Vagococcus</taxon>
    </lineage>
</organism>
<evidence type="ECO:0000313" key="1">
    <source>
        <dbReference type="EMBL" id="MBP1040069.1"/>
    </source>
</evidence>
<gene>
    <name evidence="1" type="ORF">I6N95_03485</name>
</gene>
<evidence type="ECO:0000313" key="2">
    <source>
        <dbReference type="Proteomes" id="UP000674938"/>
    </source>
</evidence>
<comment type="caution">
    <text evidence="1">The sequence shown here is derived from an EMBL/GenBank/DDBJ whole genome shotgun (WGS) entry which is preliminary data.</text>
</comment>
<name>A0A940P252_9ENTE</name>
<protein>
    <submittedName>
        <fullName evidence="1">Uncharacterized protein</fullName>
    </submittedName>
</protein>
<dbReference type="AlphaFoldDB" id="A0A940P252"/>
<sequence length="106" mass="12907">MEKEKQKIIDVTSFLATSRQQLEQQESNLLKKAKNQGNQKVHELNLAFDREQQEWEAQSREKMTAYEQQFQQQVEQEMLVLMRRYEERKEAAFQQFVEEIFDYGDR</sequence>
<accession>A0A940P252</accession>
<reference evidence="1" key="1">
    <citation type="submission" date="2020-12" db="EMBL/GenBank/DDBJ databases">
        <title>Vagococcus allomyrinae sp. nov. and Enterococcus lavae sp. nov., isolated from the larvae of Allomyrina dichotoma.</title>
        <authorList>
            <person name="Lee S.D."/>
        </authorList>
    </citation>
    <scope>NUCLEOTIDE SEQUENCE</scope>
    <source>
        <strain evidence="1">BWB3-3</strain>
    </source>
</reference>
<dbReference type="Proteomes" id="UP000674938">
    <property type="component" value="Unassembled WGS sequence"/>
</dbReference>
<keyword evidence="2" id="KW-1185">Reference proteome</keyword>
<proteinExistence type="predicted"/>
<dbReference type="RefSeq" id="WP_209524966.1">
    <property type="nucleotide sequence ID" value="NZ_JAEEGA010000002.1"/>
</dbReference>